<keyword evidence="4" id="KW-1185">Reference proteome</keyword>
<dbReference type="CDD" id="cd08241">
    <property type="entry name" value="QOR1"/>
    <property type="match status" value="1"/>
</dbReference>
<dbReference type="Gene3D" id="3.40.50.720">
    <property type="entry name" value="NAD(P)-binding Rossmann-like Domain"/>
    <property type="match status" value="1"/>
</dbReference>
<dbReference type="Pfam" id="PF08240">
    <property type="entry name" value="ADH_N"/>
    <property type="match status" value="1"/>
</dbReference>
<dbReference type="InterPro" id="IPR020843">
    <property type="entry name" value="ER"/>
</dbReference>
<dbReference type="InParanoid" id="A0A0D2VK99"/>
<dbReference type="InterPro" id="IPR036291">
    <property type="entry name" value="NAD(P)-bd_dom_sf"/>
</dbReference>
<dbReference type="PANTHER" id="PTHR43677:SF4">
    <property type="entry name" value="QUINONE OXIDOREDUCTASE-LIKE PROTEIN 2"/>
    <property type="match status" value="1"/>
</dbReference>
<feature type="domain" description="Enoyl reductase (ER)" evidence="2">
    <location>
        <begin position="103"/>
        <end position="418"/>
    </location>
</feature>
<dbReference type="STRING" id="595528.A0A0D2VK99"/>
<organism evidence="3 4">
    <name type="scientific">Capsaspora owczarzaki (strain ATCC 30864)</name>
    <dbReference type="NCBI Taxonomy" id="595528"/>
    <lineage>
        <taxon>Eukaryota</taxon>
        <taxon>Filasterea</taxon>
        <taxon>Capsaspora</taxon>
    </lineage>
</organism>
<dbReference type="SMART" id="SM00829">
    <property type="entry name" value="PKS_ER"/>
    <property type="match status" value="1"/>
</dbReference>
<dbReference type="AlphaFoldDB" id="A0A0D2VK99"/>
<dbReference type="GO" id="GO:0016491">
    <property type="term" value="F:oxidoreductase activity"/>
    <property type="evidence" value="ECO:0007669"/>
    <property type="project" value="InterPro"/>
</dbReference>
<dbReference type="Pfam" id="PF00107">
    <property type="entry name" value="ADH_zinc_N"/>
    <property type="match status" value="1"/>
</dbReference>
<dbReference type="OMA" id="CDIRGVF"/>
<dbReference type="eggNOG" id="KOG1198">
    <property type="taxonomic scope" value="Eukaryota"/>
</dbReference>
<reference evidence="4" key="1">
    <citation type="submission" date="2011-02" db="EMBL/GenBank/DDBJ databases">
        <title>The Genome Sequence of Capsaspora owczarzaki ATCC 30864.</title>
        <authorList>
            <person name="Russ C."/>
            <person name="Cuomo C."/>
            <person name="Burger G."/>
            <person name="Gray M.W."/>
            <person name="Holland P.W.H."/>
            <person name="King N."/>
            <person name="Lang F.B.F."/>
            <person name="Roger A.J."/>
            <person name="Ruiz-Trillo I."/>
            <person name="Young S.K."/>
            <person name="Zeng Q."/>
            <person name="Gargeya S."/>
            <person name="Alvarado L."/>
            <person name="Berlin A."/>
            <person name="Chapman S.B."/>
            <person name="Chen Z."/>
            <person name="Freedman E."/>
            <person name="Gellesch M."/>
            <person name="Goldberg J."/>
            <person name="Griggs A."/>
            <person name="Gujja S."/>
            <person name="Heilman E."/>
            <person name="Heiman D."/>
            <person name="Howarth C."/>
            <person name="Mehta T."/>
            <person name="Neiman D."/>
            <person name="Pearson M."/>
            <person name="Roberts A."/>
            <person name="Saif S."/>
            <person name="Shea T."/>
            <person name="Shenoy N."/>
            <person name="Sisk P."/>
            <person name="Stolte C."/>
            <person name="Sykes S."/>
            <person name="White J."/>
            <person name="Yandava C."/>
            <person name="Haas B."/>
            <person name="Nusbaum C."/>
            <person name="Birren B."/>
        </authorList>
    </citation>
    <scope>NUCLEOTIDE SEQUENCE</scope>
    <source>
        <strain evidence="4">ATCC 30864</strain>
    </source>
</reference>
<evidence type="ECO:0000259" key="2">
    <source>
        <dbReference type="SMART" id="SM00829"/>
    </source>
</evidence>
<feature type="region of interest" description="Disordered" evidence="1">
    <location>
        <begin position="62"/>
        <end position="86"/>
    </location>
</feature>
<evidence type="ECO:0000313" key="3">
    <source>
        <dbReference type="EMBL" id="KJE90442.1"/>
    </source>
</evidence>
<dbReference type="InterPro" id="IPR051397">
    <property type="entry name" value="Zn-ADH-like_protein"/>
</dbReference>
<proteinExistence type="predicted"/>
<dbReference type="Proteomes" id="UP000008743">
    <property type="component" value="Unassembled WGS sequence"/>
</dbReference>
<dbReference type="SUPFAM" id="SSF51735">
    <property type="entry name" value="NAD(P)-binding Rossmann-fold domains"/>
    <property type="match status" value="1"/>
</dbReference>
<dbReference type="InterPro" id="IPR013149">
    <property type="entry name" value="ADH-like_C"/>
</dbReference>
<dbReference type="OrthoDB" id="3509362at2759"/>
<sequence length="422" mass="43035">MSSAVGHHEALLRPLLRSVATLTATTNAAMVAAKGSSLAPSSALSASFSTCAASSGVVSSAPAASSSSSSSASSSSSSSSSKPNKPSSIVRAAVCSELKAPLTLSADYSPAGHPLVAKISPEKRVRIGIRACGVNFADTLMVEGLYQVKPPLPFVPGAEIAGIVLETGSAVKSVKIGDHVIALLDGGGFATECIAHEAQVYALPKTIAFGQAAALPVSYGTAITALSYRAQTKPGETVLITAAAGGVGLASIELAKRVLGAKVIACAGGAEKLAVCQAKGADHVIDYNKESIKDRVKEITNGKGVNVVIEVVGGDTFDQCLRSLAPEGRLVVIGFASGSIPSIPANLTLVKNIAVLGLYWGGYQAFNPSVLRNSIKDVIKHCEAGHISPVVSATYPLDQVNDAFALLRTRKSTGKVVVTMNE</sequence>
<evidence type="ECO:0000313" key="4">
    <source>
        <dbReference type="Proteomes" id="UP000008743"/>
    </source>
</evidence>
<dbReference type="PhylomeDB" id="A0A0D2VK99"/>
<name>A0A0D2VK99_CAPO3</name>
<dbReference type="EMBL" id="KE346361">
    <property type="protein sequence ID" value="KJE90442.1"/>
    <property type="molecule type" value="Genomic_DNA"/>
</dbReference>
<dbReference type="GO" id="GO:0005739">
    <property type="term" value="C:mitochondrion"/>
    <property type="evidence" value="ECO:0007669"/>
    <property type="project" value="TreeGrafter"/>
</dbReference>
<dbReference type="InterPro" id="IPR011032">
    <property type="entry name" value="GroES-like_sf"/>
</dbReference>
<dbReference type="InterPro" id="IPR013154">
    <property type="entry name" value="ADH-like_N"/>
</dbReference>
<accession>A0A0D2VK99</accession>
<dbReference type="SUPFAM" id="SSF50129">
    <property type="entry name" value="GroES-like"/>
    <property type="match status" value="1"/>
</dbReference>
<dbReference type="RefSeq" id="XP_004364621.1">
    <property type="nucleotide sequence ID" value="XM_004364564.2"/>
</dbReference>
<gene>
    <name evidence="3" type="ORF">CAOG_001753</name>
</gene>
<dbReference type="Gene3D" id="3.90.180.10">
    <property type="entry name" value="Medium-chain alcohol dehydrogenases, catalytic domain"/>
    <property type="match status" value="1"/>
</dbReference>
<evidence type="ECO:0000256" key="1">
    <source>
        <dbReference type="SAM" id="MobiDB-lite"/>
    </source>
</evidence>
<protein>
    <submittedName>
        <fullName evidence="3">Quinone oxidoreductase-like protein 2</fullName>
    </submittedName>
</protein>
<dbReference type="PANTHER" id="PTHR43677">
    <property type="entry name" value="SHORT-CHAIN DEHYDROGENASE/REDUCTASE"/>
    <property type="match status" value="1"/>
</dbReference>